<protein>
    <submittedName>
        <fullName evidence="6">Uncharacterized protein</fullName>
    </submittedName>
</protein>
<name>A0AA85FAC4_9TREM</name>
<evidence type="ECO:0000259" key="4">
    <source>
        <dbReference type="Pfam" id="PF25454"/>
    </source>
</evidence>
<evidence type="ECO:0000256" key="1">
    <source>
        <dbReference type="ARBA" id="ARBA00010802"/>
    </source>
</evidence>
<evidence type="ECO:0000259" key="3">
    <source>
        <dbReference type="Pfam" id="PF11261"/>
    </source>
</evidence>
<feature type="region of interest" description="Disordered" evidence="2">
    <location>
        <begin position="957"/>
        <end position="977"/>
    </location>
</feature>
<feature type="compositionally biased region" description="Low complexity" evidence="2">
    <location>
        <begin position="957"/>
        <end position="972"/>
    </location>
</feature>
<evidence type="ECO:0000313" key="5">
    <source>
        <dbReference type="Proteomes" id="UP000050792"/>
    </source>
</evidence>
<reference evidence="6" key="2">
    <citation type="submission" date="2023-11" db="UniProtKB">
        <authorList>
            <consortium name="WormBaseParasite"/>
        </authorList>
    </citation>
    <scope>IDENTIFICATION</scope>
</reference>
<feature type="domain" description="Interferon regulatory factor 2-binding protein 1/2-like C3HC4 zinc finger" evidence="4">
    <location>
        <begin position="693"/>
        <end position="774"/>
    </location>
</feature>
<dbReference type="WBParaSite" id="SRDH1_42400.1">
    <property type="protein sequence ID" value="SRDH1_42400.1"/>
    <property type="gene ID" value="SRDH1_42400"/>
</dbReference>
<feature type="region of interest" description="Disordered" evidence="2">
    <location>
        <begin position="915"/>
        <end position="945"/>
    </location>
</feature>
<dbReference type="Proteomes" id="UP000050792">
    <property type="component" value="Unassembled WGS sequence"/>
</dbReference>
<feature type="compositionally biased region" description="Low complexity" evidence="2">
    <location>
        <begin position="920"/>
        <end position="945"/>
    </location>
</feature>
<evidence type="ECO:0000256" key="2">
    <source>
        <dbReference type="SAM" id="MobiDB-lite"/>
    </source>
</evidence>
<dbReference type="SUPFAM" id="SSF57850">
    <property type="entry name" value="RING/U-box"/>
    <property type="match status" value="1"/>
</dbReference>
<dbReference type="Gene3D" id="1.10.10.1580">
    <property type="entry name" value="Interferon regulatory factor 2-binding protein"/>
    <property type="match status" value="1"/>
</dbReference>
<accession>A0AA85FAC4</accession>
<dbReference type="InterPro" id="IPR044882">
    <property type="entry name" value="I2BP1/2_C3HC4-RING_sf"/>
</dbReference>
<dbReference type="InterPro" id="IPR022750">
    <property type="entry name" value="IRF-2BP1_2-like_Znf"/>
</dbReference>
<feature type="domain" description="Interferon regulatory factor 2-binding protein 1/2-like zinc finger" evidence="3">
    <location>
        <begin position="19"/>
        <end position="66"/>
    </location>
</feature>
<proteinExistence type="inferred from homology"/>
<comment type="similarity">
    <text evidence="1">Belongs to the IRF2BP family.</text>
</comment>
<dbReference type="InterPro" id="IPR057414">
    <property type="entry name" value="Zf-C3HC4_IRF-2BP1_2"/>
</dbReference>
<feature type="region of interest" description="Disordered" evidence="2">
    <location>
        <begin position="848"/>
        <end position="868"/>
    </location>
</feature>
<dbReference type="Pfam" id="PF11261">
    <property type="entry name" value="IRF-2BP1_2"/>
    <property type="match status" value="1"/>
</dbReference>
<sequence>MNIKQSEMMNTIHHYGSTRIQCYLCDLPRYPWAMLSEFSELVCRGCVNYEGADRIECVINRAKLMKMHYLPRIYNQKIINDKLDDIQLNIPITTTTTSSSSSSTTTTRTTIDERNHSINDLNLEQRKSPLDLNKNFLYKTQINKNLEINRFIDSSHYLNNINQLNDEIHKDLNILTGTNNNILQTGSEVVVPSSTSSTISHNNTHLLQDENLSLNRLNGTQNILSNYDTRLKDIFMNILKYSTFQSLINSNSSLFTNINTKPILVLDDPLQNTNSIDDHSIRNQFNNNGKRVIVSPHHDDVVLLNNIINSSLLNINNTTTSTLNTNEVDPLNTVKLINNFVSENSIDSSTSTEQKHNLNSEFTLQSPWNPRLLTTYLQIISNLLGSNPLFTNDNNQISLISNNLNKLTDQNKINLTNIFDSSEQIINSVINHSFLNENIQNGKLSKFNLNSINSHLFIAQNLKLPILIRLRNQPTIQAYFLGLNHNTILNDHLNLQQNNLMNIMFFEYPIGSSNICTGFNQFIKLINTKLIHEHNNDIMNNIGEIQLGIDHFEYEIARDNMNQIIWAPFIDLILLILQLISQPLIQKQTNTITQLLSKDLLKQININNDTIEDELNLSKKRKSYDYNSEEIVSSQLCDINNKQLRLSSQSEFNGIKSNCTNDNMNSLLDKLNDPCKKWKPLIQHRKSPNKRILCNLCPRHLEGSHFVQCPANIEHRFCFQCAKIYLENMMNEHKNGNMNNLKNLEIYCPSGKKCVLPGSKYPWAFVNSEITAILGKTQLTTDYSSRYDQTLSLENNNVSEKLSTHNLLTNKMNTNCNMNTISNCQVENITRNSISQCSLNSQQDSSEILSPQNINCKTPSESSTKLSSNETYLLSSNKSINGVNTPLNYNDTINNNQSKLMKSFKDNHVICGKLRNQKHSTSTSLSSSLSSSSSSSSASSPPPLIMTTTIITSTNLSSTLSSSSSSSPSSLIIKSNEVRNKPSLNTVLTTTTTSASMGQITENNTLRSNIELSSTEMNSISDDND</sequence>
<dbReference type="Pfam" id="PF25454">
    <property type="entry name" value="zf-C3HC4_IRF-2BP1_2"/>
    <property type="match status" value="1"/>
</dbReference>
<keyword evidence="5" id="KW-1185">Reference proteome</keyword>
<organism evidence="5 6">
    <name type="scientific">Schistosoma rodhaini</name>
    <dbReference type="NCBI Taxonomy" id="6188"/>
    <lineage>
        <taxon>Eukaryota</taxon>
        <taxon>Metazoa</taxon>
        <taxon>Spiralia</taxon>
        <taxon>Lophotrochozoa</taxon>
        <taxon>Platyhelminthes</taxon>
        <taxon>Trematoda</taxon>
        <taxon>Digenea</taxon>
        <taxon>Strigeidida</taxon>
        <taxon>Schistosomatoidea</taxon>
        <taxon>Schistosomatidae</taxon>
        <taxon>Schistosoma</taxon>
    </lineage>
</organism>
<dbReference type="AlphaFoldDB" id="A0AA85FAC4"/>
<reference evidence="5" key="1">
    <citation type="submission" date="2022-06" db="EMBL/GenBank/DDBJ databases">
        <authorList>
            <person name="Berger JAMES D."/>
            <person name="Berger JAMES D."/>
        </authorList>
    </citation>
    <scope>NUCLEOTIDE SEQUENCE [LARGE SCALE GENOMIC DNA]</scope>
</reference>
<evidence type="ECO:0000313" key="6">
    <source>
        <dbReference type="WBParaSite" id="SRDH1_42400.1"/>
    </source>
</evidence>